<keyword evidence="1 2" id="KW-0129">CBS domain</keyword>
<dbReference type="Gene3D" id="3.10.580.10">
    <property type="entry name" value="CBS-domain"/>
    <property type="match status" value="3"/>
</dbReference>
<evidence type="ECO:0000313" key="4">
    <source>
        <dbReference type="EMBL" id="CAC11941.1"/>
    </source>
</evidence>
<accession>Q9HJZ8</accession>
<dbReference type="PIRSF" id="PIRSF036983">
    <property type="entry name" value="UCP_2CBS_MJ1404"/>
    <property type="match status" value="1"/>
</dbReference>
<dbReference type="EMBL" id="AL445065">
    <property type="protein sequence ID" value="CAC11941.1"/>
    <property type="molecule type" value="Genomic_DNA"/>
</dbReference>
<dbReference type="PANTHER" id="PTHR43080">
    <property type="entry name" value="CBS DOMAIN-CONTAINING PROTEIN CBSX3, MITOCHONDRIAL"/>
    <property type="match status" value="1"/>
</dbReference>
<dbReference type="SMR" id="Q9HJZ8"/>
<dbReference type="eggNOG" id="arCOG00601">
    <property type="taxonomic scope" value="Archaea"/>
</dbReference>
<dbReference type="InterPro" id="IPR046342">
    <property type="entry name" value="CBS_dom_sf"/>
</dbReference>
<dbReference type="AlphaFoldDB" id="Q9HJZ8"/>
<dbReference type="KEGG" id="tac:Ta0812"/>
<proteinExistence type="predicted"/>
<dbReference type="PROSITE" id="PS51371">
    <property type="entry name" value="CBS"/>
    <property type="match status" value="4"/>
</dbReference>
<keyword evidence="5" id="KW-1185">Reference proteome</keyword>
<dbReference type="InParanoid" id="Q9HJZ8"/>
<feature type="domain" description="CBS" evidence="3">
    <location>
        <begin position="206"/>
        <end position="261"/>
    </location>
</feature>
<dbReference type="InterPro" id="IPR014651">
    <property type="entry name" value="UCP036983_2CBS_MJ1404"/>
</dbReference>
<dbReference type="SUPFAM" id="SSF54631">
    <property type="entry name" value="CBS-domain pair"/>
    <property type="match status" value="2"/>
</dbReference>
<evidence type="ECO:0000256" key="1">
    <source>
        <dbReference type="ARBA" id="ARBA00023122"/>
    </source>
</evidence>
<dbReference type="CDD" id="cd02205">
    <property type="entry name" value="CBS_pair_SF"/>
    <property type="match status" value="1"/>
</dbReference>
<dbReference type="EnsemblBacteria" id="CAC11941">
    <property type="protein sequence ID" value="CAC11941"/>
    <property type="gene ID" value="CAC11941"/>
</dbReference>
<feature type="domain" description="CBS" evidence="3">
    <location>
        <begin position="7"/>
        <end position="62"/>
    </location>
</feature>
<dbReference type="SMART" id="SM00116">
    <property type="entry name" value="CBS"/>
    <property type="match status" value="4"/>
</dbReference>
<dbReference type="Pfam" id="PF00571">
    <property type="entry name" value="CBS"/>
    <property type="match status" value="4"/>
</dbReference>
<feature type="domain" description="CBS" evidence="3">
    <location>
        <begin position="67"/>
        <end position="122"/>
    </location>
</feature>
<evidence type="ECO:0000256" key="2">
    <source>
        <dbReference type="PROSITE-ProRule" id="PRU00703"/>
    </source>
</evidence>
<dbReference type="RefSeq" id="WP_010901224.1">
    <property type="nucleotide sequence ID" value="NC_002578.1"/>
</dbReference>
<organism evidence="4 5">
    <name type="scientific">Thermoplasma acidophilum (strain ATCC 25905 / DSM 1728 / JCM 9062 / NBRC 15155 / AMRC-C165)</name>
    <dbReference type="NCBI Taxonomy" id="273075"/>
    <lineage>
        <taxon>Archaea</taxon>
        <taxon>Methanobacteriati</taxon>
        <taxon>Thermoplasmatota</taxon>
        <taxon>Thermoplasmata</taxon>
        <taxon>Thermoplasmatales</taxon>
        <taxon>Thermoplasmataceae</taxon>
        <taxon>Thermoplasma</taxon>
    </lineage>
</organism>
<dbReference type="PANTHER" id="PTHR43080:SF2">
    <property type="entry name" value="CBS DOMAIN-CONTAINING PROTEIN"/>
    <property type="match status" value="1"/>
</dbReference>
<dbReference type="FunCoup" id="Q9HJZ8">
    <property type="interactions" value="48"/>
</dbReference>
<evidence type="ECO:0000259" key="3">
    <source>
        <dbReference type="PROSITE" id="PS51371"/>
    </source>
</evidence>
<feature type="domain" description="CBS" evidence="3">
    <location>
        <begin position="131"/>
        <end position="187"/>
    </location>
</feature>
<dbReference type="PaxDb" id="273075-Ta0812"/>
<protein>
    <recommendedName>
        <fullName evidence="3">CBS domain-containing protein</fullName>
    </recommendedName>
</protein>
<reference evidence="4 5" key="1">
    <citation type="journal article" date="2000" name="Nature">
        <title>The genome sequence of the thermoacidophilic scavenger Thermoplasma acidophilum.</title>
        <authorList>
            <person name="Ruepp A."/>
            <person name="Graml W."/>
            <person name="Santos-Martinez M.L."/>
            <person name="Koretke K.K."/>
            <person name="Volker C."/>
            <person name="Mewes H.W."/>
            <person name="Frishman D."/>
            <person name="Stocker S."/>
            <person name="Lupas A.N."/>
            <person name="Baumeister W."/>
        </authorList>
    </citation>
    <scope>NUCLEOTIDE SEQUENCE [LARGE SCALE GENOMIC DNA]</scope>
    <source>
        <strain evidence="5">ATCC 25905 / DSM 1728 / JCM 9062 / NBRC 15155 / AMRC-C165</strain>
    </source>
</reference>
<name>Q9HJZ8_THEAC</name>
<gene>
    <name evidence="4" type="ordered locus">Ta0812</name>
</gene>
<dbReference type="STRING" id="273075.gene:9572026"/>
<dbReference type="InterPro" id="IPR051257">
    <property type="entry name" value="Diverse_CBS-Domain"/>
</dbReference>
<dbReference type="HOGENOM" id="CLU_064879_0_0_2"/>
<dbReference type="InterPro" id="IPR000644">
    <property type="entry name" value="CBS_dom"/>
</dbReference>
<dbReference type="Proteomes" id="UP000001024">
    <property type="component" value="Chromosome"/>
</dbReference>
<sequence>MKVSELMTTDPITVSIDDTFSKVMSKMNETGIHQLPVMDGDRYAGMITYSDLLKKRSIQVKSKISNYTISTPTLNADDDVLEAVRLIKDTGLSALPVFQKGKLVGIISRTDIIKNLPQIVDVRDVRIFQIMSSDPIYVYEDDDIEEAFDSMRMLNEVEIPVASRDEKLSGIIRLNSILNILYRQKEKIKYGGYGEKEPVEIKCKSLMDPPVSVDRYAGIDEAVKLMMQYSLHIMPVTDSGKIVGIVDFSDLINMIKTESKEGILIEISGLDVYDEDLYDIAFELSERFLDKFSKMTDVSQGKLLIHVMKYKTQGSTKYSIRTRISAPPLFLVQNGSGWNFAEVLGEIFDRYEERIKKMKEKQ</sequence>
<dbReference type="OrthoDB" id="9280at2157"/>
<evidence type="ECO:0000313" key="5">
    <source>
        <dbReference type="Proteomes" id="UP000001024"/>
    </source>
</evidence>